<protein>
    <submittedName>
        <fullName evidence="1">Uncharacterized protein</fullName>
    </submittedName>
</protein>
<organism evidence="1 2">
    <name type="scientific">Schistosoma margrebowiei</name>
    <dbReference type="NCBI Taxonomy" id="48269"/>
    <lineage>
        <taxon>Eukaryota</taxon>
        <taxon>Metazoa</taxon>
        <taxon>Spiralia</taxon>
        <taxon>Lophotrochozoa</taxon>
        <taxon>Platyhelminthes</taxon>
        <taxon>Trematoda</taxon>
        <taxon>Digenea</taxon>
        <taxon>Strigeidida</taxon>
        <taxon>Schistosomatoidea</taxon>
        <taxon>Schistosomatidae</taxon>
        <taxon>Schistosoma</taxon>
    </lineage>
</organism>
<reference evidence="1 2" key="1">
    <citation type="submission" date="2018-11" db="EMBL/GenBank/DDBJ databases">
        <authorList>
            <consortium name="Pathogen Informatics"/>
        </authorList>
    </citation>
    <scope>NUCLEOTIDE SEQUENCE [LARGE SCALE GENOMIC DNA]</scope>
    <source>
        <strain evidence="1 2">Zambia</strain>
    </source>
</reference>
<dbReference type="Proteomes" id="UP000277204">
    <property type="component" value="Unassembled WGS sequence"/>
</dbReference>
<evidence type="ECO:0000313" key="1">
    <source>
        <dbReference type="EMBL" id="VDP51966.1"/>
    </source>
</evidence>
<keyword evidence="2" id="KW-1185">Reference proteome</keyword>
<accession>A0A183N8H4</accession>
<gene>
    <name evidence="1" type="ORF">SMRZ_LOCUS24599</name>
</gene>
<proteinExistence type="predicted"/>
<sequence length="66" mass="7756">MNSHPLVKTATYLLPKLFLINAIHATHNIKVTMRLMIEEYYLARDQSSYDLDLLNYKNIDEMVDVN</sequence>
<name>A0A183N8H4_9TREM</name>
<evidence type="ECO:0000313" key="2">
    <source>
        <dbReference type="Proteomes" id="UP000277204"/>
    </source>
</evidence>
<dbReference type="AlphaFoldDB" id="A0A183N8H4"/>
<dbReference type="EMBL" id="UZAI01020527">
    <property type="protein sequence ID" value="VDP51966.1"/>
    <property type="molecule type" value="Genomic_DNA"/>
</dbReference>